<feature type="compositionally biased region" description="Pro residues" evidence="8">
    <location>
        <begin position="327"/>
        <end position="347"/>
    </location>
</feature>
<evidence type="ECO:0000256" key="7">
    <source>
        <dbReference type="ARBA" id="ARBA00023224"/>
    </source>
</evidence>
<dbReference type="SUPFAM" id="SSF81321">
    <property type="entry name" value="Family A G protein-coupled receptor-like"/>
    <property type="match status" value="1"/>
</dbReference>
<evidence type="ECO:0000256" key="5">
    <source>
        <dbReference type="ARBA" id="ARBA00023136"/>
    </source>
</evidence>
<comment type="caution">
    <text evidence="11">The sequence shown here is derived from an EMBL/GenBank/DDBJ whole genome shotgun (WGS) entry which is preliminary data.</text>
</comment>
<feature type="compositionally biased region" description="Basic and acidic residues" evidence="8">
    <location>
        <begin position="409"/>
        <end position="422"/>
    </location>
</feature>
<dbReference type="PRINTS" id="PR00237">
    <property type="entry name" value="GPCRRHODOPSN"/>
</dbReference>
<keyword evidence="6" id="KW-0675">Receptor</keyword>
<feature type="transmembrane region" description="Helical" evidence="9">
    <location>
        <begin position="213"/>
        <end position="232"/>
    </location>
</feature>
<proteinExistence type="predicted"/>
<evidence type="ECO:0000256" key="8">
    <source>
        <dbReference type="SAM" id="MobiDB-lite"/>
    </source>
</evidence>
<dbReference type="GO" id="GO:0004930">
    <property type="term" value="F:G protein-coupled receptor activity"/>
    <property type="evidence" value="ECO:0007669"/>
    <property type="project" value="UniProtKB-KW"/>
</dbReference>
<dbReference type="EMBL" id="JBHFQA010000013">
    <property type="protein sequence ID" value="KAL2089124.1"/>
    <property type="molecule type" value="Genomic_DNA"/>
</dbReference>
<reference evidence="11 12" key="1">
    <citation type="submission" date="2024-09" db="EMBL/GenBank/DDBJ databases">
        <title>A chromosome-level genome assembly of Gray's grenadier anchovy, Coilia grayii.</title>
        <authorList>
            <person name="Fu Z."/>
        </authorList>
    </citation>
    <scope>NUCLEOTIDE SEQUENCE [LARGE SCALE GENOMIC DNA]</scope>
    <source>
        <strain evidence="11">G4</strain>
        <tissue evidence="11">Muscle</tissue>
    </source>
</reference>
<dbReference type="InterPro" id="IPR017452">
    <property type="entry name" value="GPCR_Rhodpsn_7TM"/>
</dbReference>
<evidence type="ECO:0000256" key="2">
    <source>
        <dbReference type="ARBA" id="ARBA00022692"/>
    </source>
</evidence>
<keyword evidence="3 9" id="KW-1133">Transmembrane helix</keyword>
<feature type="transmembrane region" description="Helical" evidence="9">
    <location>
        <begin position="116"/>
        <end position="135"/>
    </location>
</feature>
<evidence type="ECO:0000256" key="9">
    <source>
        <dbReference type="SAM" id="Phobius"/>
    </source>
</evidence>
<dbReference type="GO" id="GO:0016020">
    <property type="term" value="C:membrane"/>
    <property type="evidence" value="ECO:0007669"/>
    <property type="project" value="UniProtKB-SubCell"/>
</dbReference>
<dbReference type="AlphaFoldDB" id="A0ABD1JQI2"/>
<feature type="transmembrane region" description="Helical" evidence="9">
    <location>
        <begin position="73"/>
        <end position="96"/>
    </location>
</feature>
<keyword evidence="2 9" id="KW-0812">Transmembrane</keyword>
<feature type="transmembrane region" description="Helical" evidence="9">
    <location>
        <begin position="147"/>
        <end position="170"/>
    </location>
</feature>
<feature type="compositionally biased region" description="Basic and acidic residues" evidence="8">
    <location>
        <begin position="361"/>
        <end position="379"/>
    </location>
</feature>
<protein>
    <recommendedName>
        <fullName evidence="10">G-protein coupled receptors family 1 profile domain-containing protein</fullName>
    </recommendedName>
</protein>
<gene>
    <name evidence="11" type="ORF">ACEWY4_016023</name>
</gene>
<keyword evidence="5 9" id="KW-0472">Membrane</keyword>
<evidence type="ECO:0000313" key="12">
    <source>
        <dbReference type="Proteomes" id="UP001591681"/>
    </source>
</evidence>
<feature type="transmembrane region" description="Helical" evidence="9">
    <location>
        <begin position="253"/>
        <end position="273"/>
    </location>
</feature>
<feature type="domain" description="G-protein coupled receptors family 1 profile" evidence="10">
    <location>
        <begin position="53"/>
        <end position="270"/>
    </location>
</feature>
<keyword evidence="12" id="KW-1185">Reference proteome</keyword>
<dbReference type="Gene3D" id="1.20.1070.10">
    <property type="entry name" value="Rhodopsin 7-helix transmembrane proteins"/>
    <property type="match status" value="1"/>
</dbReference>
<sequence>MDTDSGANGSAGNGSVDQRAFFLPDAQLPLEPAELRVLIPVILGVVCVLGLAGNVMAMGVLISNARQAKLSLINALILNLLLADGLVLALVVPLKAVAFSRGTWSLGWFVCKTGDWFTQTCLATKSATLAVMSNACHRYVSNPGRPVNVRVVAIALLLALLWVCAGALALPTALYTVLGGSVVTGGGGTSACVRRVPANARHLVRAYTHAYPLLAYCLPLALAFAFFCSAHRQSRRRSSKTQNLRTQIRSRKLTLMLLGLLVATATLWLPQWLWWALPRAGGRGLWLAAQLLPLSASLLDPLLVLALGEEFRHGYRLLWRRLTLRQAPPPGKAKPSPHTPTAPTSPRPRPETSLPPADFHTLTDTHADTLTDTHTDRRTSTHTSTHTQAPPPPAPNTPPADGVLPDVEQFWHERENAPHTDNNDPVPWEHQQPTD</sequence>
<feature type="transmembrane region" description="Helical" evidence="9">
    <location>
        <begin position="37"/>
        <end position="61"/>
    </location>
</feature>
<feature type="region of interest" description="Disordered" evidence="8">
    <location>
        <begin position="326"/>
        <end position="435"/>
    </location>
</feature>
<evidence type="ECO:0000259" key="10">
    <source>
        <dbReference type="PROSITE" id="PS50262"/>
    </source>
</evidence>
<dbReference type="Proteomes" id="UP001591681">
    <property type="component" value="Unassembled WGS sequence"/>
</dbReference>
<name>A0ABD1JQI2_9TELE</name>
<evidence type="ECO:0000256" key="4">
    <source>
        <dbReference type="ARBA" id="ARBA00023040"/>
    </source>
</evidence>
<keyword evidence="7" id="KW-0807">Transducer</keyword>
<evidence type="ECO:0000256" key="6">
    <source>
        <dbReference type="ARBA" id="ARBA00023170"/>
    </source>
</evidence>
<evidence type="ECO:0000313" key="11">
    <source>
        <dbReference type="EMBL" id="KAL2089124.1"/>
    </source>
</evidence>
<keyword evidence="4" id="KW-0297">G-protein coupled receptor</keyword>
<dbReference type="PANTHER" id="PTHR45695:SF1">
    <property type="entry name" value="G-PROTEIN COUPLED RECEPTOR 151"/>
    <property type="match status" value="1"/>
</dbReference>
<dbReference type="PANTHER" id="PTHR45695">
    <property type="entry name" value="LEUCOKININ RECEPTOR-RELATED"/>
    <property type="match status" value="1"/>
</dbReference>
<dbReference type="InterPro" id="IPR000276">
    <property type="entry name" value="GPCR_Rhodpsn"/>
</dbReference>
<dbReference type="PROSITE" id="PS50262">
    <property type="entry name" value="G_PROTEIN_RECEP_F1_2"/>
    <property type="match status" value="1"/>
</dbReference>
<comment type="subcellular location">
    <subcellularLocation>
        <location evidence="1">Membrane</location>
        <topology evidence="1">Multi-pass membrane protein</topology>
    </subcellularLocation>
</comment>
<feature type="compositionally biased region" description="Low complexity" evidence="8">
    <location>
        <begin position="351"/>
        <end position="360"/>
    </location>
</feature>
<feature type="compositionally biased region" description="Pro residues" evidence="8">
    <location>
        <begin position="389"/>
        <end position="398"/>
    </location>
</feature>
<organism evidence="11 12">
    <name type="scientific">Coilia grayii</name>
    <name type="common">Gray's grenadier anchovy</name>
    <dbReference type="NCBI Taxonomy" id="363190"/>
    <lineage>
        <taxon>Eukaryota</taxon>
        <taxon>Metazoa</taxon>
        <taxon>Chordata</taxon>
        <taxon>Craniata</taxon>
        <taxon>Vertebrata</taxon>
        <taxon>Euteleostomi</taxon>
        <taxon>Actinopterygii</taxon>
        <taxon>Neopterygii</taxon>
        <taxon>Teleostei</taxon>
        <taxon>Clupei</taxon>
        <taxon>Clupeiformes</taxon>
        <taxon>Clupeoidei</taxon>
        <taxon>Engraulidae</taxon>
        <taxon>Coilinae</taxon>
        <taxon>Coilia</taxon>
    </lineage>
</organism>
<evidence type="ECO:0000256" key="1">
    <source>
        <dbReference type="ARBA" id="ARBA00004141"/>
    </source>
</evidence>
<dbReference type="Pfam" id="PF00001">
    <property type="entry name" value="7tm_1"/>
    <property type="match status" value="1"/>
</dbReference>
<accession>A0ABD1JQI2</accession>
<evidence type="ECO:0000256" key="3">
    <source>
        <dbReference type="ARBA" id="ARBA00022989"/>
    </source>
</evidence>
<feature type="transmembrane region" description="Helical" evidence="9">
    <location>
        <begin position="285"/>
        <end position="307"/>
    </location>
</feature>